<dbReference type="Pfam" id="PF13499">
    <property type="entry name" value="EF-hand_7"/>
    <property type="match status" value="2"/>
</dbReference>
<keyword evidence="6" id="KW-1185">Reference proteome</keyword>
<sequence length="240" mass="27254">MDPAEEEEHGKAEKAFLGSLHLSEEAMIAGRIQNALTREEEEMISKSFRQVSSAKDPVEKLRLLCLSRGASGILGLGRMFRRMDDDGNKSLNLEEFVTGMNDTQLGLTAEEAKQLFNKFDTDKNGSINMDEFLLAVRPPMSQTRVKVIKEAFRKMDRTGDGIITSDDLKNTFCVRSHPKYQSGEATEDQIFQKFLANFENENTKDGKVTEEEFINYYAGISASIDEDIYFDLMMRQAYKL</sequence>
<keyword evidence="1" id="KW-0479">Metal-binding</keyword>
<dbReference type="Proteomes" id="UP001359485">
    <property type="component" value="Unassembled WGS sequence"/>
</dbReference>
<dbReference type="InterPro" id="IPR051581">
    <property type="entry name" value="Ca-bind"/>
</dbReference>
<dbReference type="PROSITE" id="PS00018">
    <property type="entry name" value="EF_HAND_1"/>
    <property type="match status" value="2"/>
</dbReference>
<evidence type="ECO:0000256" key="1">
    <source>
        <dbReference type="ARBA" id="ARBA00022723"/>
    </source>
</evidence>
<proteinExistence type="predicted"/>
<accession>A0ABR1BAG8</accession>
<evidence type="ECO:0000256" key="3">
    <source>
        <dbReference type="ARBA" id="ARBA00022837"/>
    </source>
</evidence>
<comment type="caution">
    <text evidence="5">The sequence shown here is derived from an EMBL/GenBank/DDBJ whole genome shotgun (WGS) entry which is preliminary data.</text>
</comment>
<evidence type="ECO:0000256" key="2">
    <source>
        <dbReference type="ARBA" id="ARBA00022737"/>
    </source>
</evidence>
<dbReference type="InterPro" id="IPR011992">
    <property type="entry name" value="EF-hand-dom_pair"/>
</dbReference>
<dbReference type="Gene3D" id="1.10.238.10">
    <property type="entry name" value="EF-hand"/>
    <property type="match status" value="2"/>
</dbReference>
<protein>
    <recommendedName>
        <fullName evidence="4">EF-hand domain-containing protein</fullName>
    </recommendedName>
</protein>
<feature type="domain" description="EF-hand" evidence="4">
    <location>
        <begin position="143"/>
        <end position="178"/>
    </location>
</feature>
<name>A0ABR1BAG8_POLSC</name>
<dbReference type="SMART" id="SM00054">
    <property type="entry name" value="EFh"/>
    <property type="match status" value="3"/>
</dbReference>
<evidence type="ECO:0000259" key="4">
    <source>
        <dbReference type="PROSITE" id="PS50222"/>
    </source>
</evidence>
<dbReference type="PROSITE" id="PS50222">
    <property type="entry name" value="EF_HAND_2"/>
    <property type="match status" value="3"/>
</dbReference>
<keyword evidence="2" id="KW-0677">Repeat</keyword>
<reference evidence="5 6" key="1">
    <citation type="submission" date="2023-09" db="EMBL/GenBank/DDBJ databases">
        <title>Genomes of two closely related lineages of the louse Polyplax serrata with different host specificities.</title>
        <authorList>
            <person name="Martinu J."/>
            <person name="Tarabai H."/>
            <person name="Stefka J."/>
            <person name="Hypsa V."/>
        </authorList>
    </citation>
    <scope>NUCLEOTIDE SEQUENCE [LARGE SCALE GENOMIC DNA]</scope>
    <source>
        <strain evidence="5">98ZLc_SE</strain>
    </source>
</reference>
<keyword evidence="3" id="KW-0106">Calcium</keyword>
<dbReference type="PANTHER" id="PTHR34524">
    <property type="entry name" value="CALCYPHOSIN"/>
    <property type="match status" value="1"/>
</dbReference>
<organism evidence="5 6">
    <name type="scientific">Polyplax serrata</name>
    <name type="common">Common mouse louse</name>
    <dbReference type="NCBI Taxonomy" id="468196"/>
    <lineage>
        <taxon>Eukaryota</taxon>
        <taxon>Metazoa</taxon>
        <taxon>Ecdysozoa</taxon>
        <taxon>Arthropoda</taxon>
        <taxon>Hexapoda</taxon>
        <taxon>Insecta</taxon>
        <taxon>Pterygota</taxon>
        <taxon>Neoptera</taxon>
        <taxon>Paraneoptera</taxon>
        <taxon>Psocodea</taxon>
        <taxon>Troctomorpha</taxon>
        <taxon>Phthiraptera</taxon>
        <taxon>Anoplura</taxon>
        <taxon>Polyplacidae</taxon>
        <taxon>Polyplax</taxon>
    </lineage>
</organism>
<dbReference type="InterPro" id="IPR002048">
    <property type="entry name" value="EF_hand_dom"/>
</dbReference>
<dbReference type="SUPFAM" id="SSF47473">
    <property type="entry name" value="EF-hand"/>
    <property type="match status" value="1"/>
</dbReference>
<dbReference type="CDD" id="cd00051">
    <property type="entry name" value="EFh"/>
    <property type="match status" value="1"/>
</dbReference>
<gene>
    <name evidence="5" type="ORF">RUM44_012152</name>
</gene>
<dbReference type="EMBL" id="JAWJWF010000001">
    <property type="protein sequence ID" value="KAK6640458.1"/>
    <property type="molecule type" value="Genomic_DNA"/>
</dbReference>
<dbReference type="InterPro" id="IPR018247">
    <property type="entry name" value="EF_Hand_1_Ca_BS"/>
</dbReference>
<feature type="domain" description="EF-hand" evidence="4">
    <location>
        <begin position="71"/>
        <end position="106"/>
    </location>
</feature>
<feature type="domain" description="EF-hand" evidence="4">
    <location>
        <begin position="107"/>
        <end position="142"/>
    </location>
</feature>
<evidence type="ECO:0000313" key="6">
    <source>
        <dbReference type="Proteomes" id="UP001359485"/>
    </source>
</evidence>
<evidence type="ECO:0000313" key="5">
    <source>
        <dbReference type="EMBL" id="KAK6640458.1"/>
    </source>
</evidence>
<dbReference type="PANTHER" id="PTHR34524:SF6">
    <property type="entry name" value="CALCYPHOSINE LIKE"/>
    <property type="match status" value="1"/>
</dbReference>